<dbReference type="AlphaFoldDB" id="A0A834THH2"/>
<comment type="caution">
    <text evidence="1">The sequence shown here is derived from an EMBL/GenBank/DDBJ whole genome shotgun (WGS) entry which is preliminary data.</text>
</comment>
<protein>
    <submittedName>
        <fullName evidence="1">Uncharacterized protein</fullName>
    </submittedName>
</protein>
<dbReference type="EMBL" id="JAAIUW010000008">
    <property type="protein sequence ID" value="KAF7821126.1"/>
    <property type="molecule type" value="Genomic_DNA"/>
</dbReference>
<sequence>MDTRFTKGLSGANSLKISVEVAMRWLRCTISFPSRMEALRTRCPGGKFFENKYPTSQSVLDFTCGKQVPCFPIGGGLHRKKFFCKQLSCFPIGAGLHSAGLHRHEMSFENKYPASQLVLDFTSGKLLENKYLASQLVLYFGGQTMGLLSIESLGKDICGGRGASVMLPLGDTHVGKFLGRDAQLKDVMPQVKYAISFPLGIDISVGLWDAMSNWKTRYLNLGKMHDKFPLGDRLINWFLGRNARFEDVVPYVKYVISLPSGIDISMSFWDAMIVGRNGSGKISDTLPLEDDILVSLYDVMPILEAAVLSPPKDREPTAAVEILSLE</sequence>
<name>A0A834THH2_9FABA</name>
<keyword evidence="2" id="KW-1185">Reference proteome</keyword>
<evidence type="ECO:0000313" key="1">
    <source>
        <dbReference type="EMBL" id="KAF7821126.1"/>
    </source>
</evidence>
<accession>A0A834THH2</accession>
<dbReference type="Proteomes" id="UP000634136">
    <property type="component" value="Unassembled WGS sequence"/>
</dbReference>
<evidence type="ECO:0000313" key="2">
    <source>
        <dbReference type="Proteomes" id="UP000634136"/>
    </source>
</evidence>
<proteinExistence type="predicted"/>
<reference evidence="1" key="1">
    <citation type="submission" date="2020-09" db="EMBL/GenBank/DDBJ databases">
        <title>Genome-Enabled Discovery of Anthraquinone Biosynthesis in Senna tora.</title>
        <authorList>
            <person name="Kang S.-H."/>
            <person name="Pandey R.P."/>
            <person name="Lee C.-M."/>
            <person name="Sim J.-S."/>
            <person name="Jeong J.-T."/>
            <person name="Choi B.-S."/>
            <person name="Jung M."/>
            <person name="Ginzburg D."/>
            <person name="Zhao K."/>
            <person name="Won S.Y."/>
            <person name="Oh T.-J."/>
            <person name="Yu Y."/>
            <person name="Kim N.-H."/>
            <person name="Lee O.R."/>
            <person name="Lee T.-H."/>
            <person name="Bashyal P."/>
            <person name="Kim T.-S."/>
            <person name="Lee W.-H."/>
            <person name="Kawkins C."/>
            <person name="Kim C.-K."/>
            <person name="Kim J.S."/>
            <person name="Ahn B.O."/>
            <person name="Rhee S.Y."/>
            <person name="Sohng J.K."/>
        </authorList>
    </citation>
    <scope>NUCLEOTIDE SEQUENCE</scope>
    <source>
        <tissue evidence="1">Leaf</tissue>
    </source>
</reference>
<gene>
    <name evidence="1" type="ORF">G2W53_026581</name>
</gene>
<organism evidence="1 2">
    <name type="scientific">Senna tora</name>
    <dbReference type="NCBI Taxonomy" id="362788"/>
    <lineage>
        <taxon>Eukaryota</taxon>
        <taxon>Viridiplantae</taxon>
        <taxon>Streptophyta</taxon>
        <taxon>Embryophyta</taxon>
        <taxon>Tracheophyta</taxon>
        <taxon>Spermatophyta</taxon>
        <taxon>Magnoliopsida</taxon>
        <taxon>eudicotyledons</taxon>
        <taxon>Gunneridae</taxon>
        <taxon>Pentapetalae</taxon>
        <taxon>rosids</taxon>
        <taxon>fabids</taxon>
        <taxon>Fabales</taxon>
        <taxon>Fabaceae</taxon>
        <taxon>Caesalpinioideae</taxon>
        <taxon>Cassia clade</taxon>
        <taxon>Senna</taxon>
    </lineage>
</organism>